<dbReference type="EMBL" id="JBEDUW010000005">
    <property type="protein sequence ID" value="KAK9930595.1"/>
    <property type="molecule type" value="Genomic_DNA"/>
</dbReference>
<reference evidence="2 3" key="1">
    <citation type="journal article" date="2023" name="G3 (Bethesda)">
        <title>A chromosome-length genome assembly and annotation of blackberry (Rubus argutus, cv. 'Hillquist').</title>
        <authorList>
            <person name="Bruna T."/>
            <person name="Aryal R."/>
            <person name="Dudchenko O."/>
            <person name="Sargent D.J."/>
            <person name="Mead D."/>
            <person name="Buti M."/>
            <person name="Cavallini A."/>
            <person name="Hytonen T."/>
            <person name="Andres J."/>
            <person name="Pham M."/>
            <person name="Weisz D."/>
            <person name="Mascagni F."/>
            <person name="Usai G."/>
            <person name="Natali L."/>
            <person name="Bassil N."/>
            <person name="Fernandez G.E."/>
            <person name="Lomsadze A."/>
            <person name="Armour M."/>
            <person name="Olukolu B."/>
            <person name="Poorten T."/>
            <person name="Britton C."/>
            <person name="Davik J."/>
            <person name="Ashrafi H."/>
            <person name="Aiden E.L."/>
            <person name="Borodovsky M."/>
            <person name="Worthington M."/>
        </authorList>
    </citation>
    <scope>NUCLEOTIDE SEQUENCE [LARGE SCALE GENOMIC DNA]</scope>
    <source>
        <strain evidence="2">PI 553951</strain>
    </source>
</reference>
<keyword evidence="3" id="KW-1185">Reference proteome</keyword>
<organism evidence="2 3">
    <name type="scientific">Rubus argutus</name>
    <name type="common">Southern blackberry</name>
    <dbReference type="NCBI Taxonomy" id="59490"/>
    <lineage>
        <taxon>Eukaryota</taxon>
        <taxon>Viridiplantae</taxon>
        <taxon>Streptophyta</taxon>
        <taxon>Embryophyta</taxon>
        <taxon>Tracheophyta</taxon>
        <taxon>Spermatophyta</taxon>
        <taxon>Magnoliopsida</taxon>
        <taxon>eudicotyledons</taxon>
        <taxon>Gunneridae</taxon>
        <taxon>Pentapetalae</taxon>
        <taxon>rosids</taxon>
        <taxon>fabids</taxon>
        <taxon>Rosales</taxon>
        <taxon>Rosaceae</taxon>
        <taxon>Rosoideae</taxon>
        <taxon>Rosoideae incertae sedis</taxon>
        <taxon>Rubus</taxon>
    </lineage>
</organism>
<name>A0AAW1X2L7_RUBAR</name>
<evidence type="ECO:0000256" key="1">
    <source>
        <dbReference type="SAM" id="Coils"/>
    </source>
</evidence>
<evidence type="ECO:0000313" key="3">
    <source>
        <dbReference type="Proteomes" id="UP001457282"/>
    </source>
</evidence>
<dbReference type="AlphaFoldDB" id="A0AAW1X2L7"/>
<proteinExistence type="predicted"/>
<sequence>MNEMWADYVLPVSKDMPGSDELFDEVMFVELNREESQRRLDEMQDEVSNLNSNSSSLYSFSTGSWSISYSSVPPNYQYHMLNQVSEYILGPSCARWTARSFEGYPLPPPPVPWMHLLPSPPPPPPAPRDHFQNHLKAIHVHLYLG</sequence>
<comment type="caution">
    <text evidence="2">The sequence shown here is derived from an EMBL/GenBank/DDBJ whole genome shotgun (WGS) entry which is preliminary data.</text>
</comment>
<accession>A0AAW1X2L7</accession>
<feature type="coiled-coil region" evidence="1">
    <location>
        <begin position="26"/>
        <end position="53"/>
    </location>
</feature>
<keyword evidence="1" id="KW-0175">Coiled coil</keyword>
<gene>
    <name evidence="2" type="ORF">M0R45_027630</name>
</gene>
<protein>
    <submittedName>
        <fullName evidence="2">Uncharacterized protein</fullName>
    </submittedName>
</protein>
<dbReference type="Proteomes" id="UP001457282">
    <property type="component" value="Unassembled WGS sequence"/>
</dbReference>
<evidence type="ECO:0000313" key="2">
    <source>
        <dbReference type="EMBL" id="KAK9930595.1"/>
    </source>
</evidence>